<proteinExistence type="predicted"/>
<reference evidence="2" key="1">
    <citation type="submission" date="2018-10" db="EMBL/GenBank/DDBJ databases">
        <title>Effector identification in a new, highly contiguous assembly of the strawberry crown rot pathogen Phytophthora cactorum.</title>
        <authorList>
            <person name="Armitage A.D."/>
            <person name="Nellist C.F."/>
            <person name="Bates H."/>
            <person name="Vickerstaff R.J."/>
            <person name="Harrison R.J."/>
        </authorList>
    </citation>
    <scope>NUCLEOTIDE SEQUENCE</scope>
    <source>
        <strain evidence="2">4040</strain>
    </source>
</reference>
<gene>
    <name evidence="2" type="ORF">PC117_g6854</name>
</gene>
<dbReference type="AlphaFoldDB" id="A0A8T1LPZ8"/>
<evidence type="ECO:0000256" key="1">
    <source>
        <dbReference type="SAM" id="MobiDB-lite"/>
    </source>
</evidence>
<dbReference type="Proteomes" id="UP000736787">
    <property type="component" value="Unassembled WGS sequence"/>
</dbReference>
<evidence type="ECO:0000313" key="2">
    <source>
        <dbReference type="EMBL" id="KAG2947374.1"/>
    </source>
</evidence>
<feature type="compositionally biased region" description="Basic and acidic residues" evidence="1">
    <location>
        <begin position="28"/>
        <end position="39"/>
    </location>
</feature>
<evidence type="ECO:0000313" key="3">
    <source>
        <dbReference type="Proteomes" id="UP000736787"/>
    </source>
</evidence>
<sequence>MQAGTVESLVALNVAGVGTIKRQWSRKPANERDHEHEARGAPSVAGCPLRCPPRKLRRSRRLKL</sequence>
<comment type="caution">
    <text evidence="2">The sequence shown here is derived from an EMBL/GenBank/DDBJ whole genome shotgun (WGS) entry which is preliminary data.</text>
</comment>
<dbReference type="EMBL" id="RCMK01000134">
    <property type="protein sequence ID" value="KAG2947374.1"/>
    <property type="molecule type" value="Genomic_DNA"/>
</dbReference>
<protein>
    <submittedName>
        <fullName evidence="2">Uncharacterized protein</fullName>
    </submittedName>
</protein>
<organism evidence="2 3">
    <name type="scientific">Phytophthora cactorum</name>
    <dbReference type="NCBI Taxonomy" id="29920"/>
    <lineage>
        <taxon>Eukaryota</taxon>
        <taxon>Sar</taxon>
        <taxon>Stramenopiles</taxon>
        <taxon>Oomycota</taxon>
        <taxon>Peronosporomycetes</taxon>
        <taxon>Peronosporales</taxon>
        <taxon>Peronosporaceae</taxon>
        <taxon>Phytophthora</taxon>
    </lineage>
</organism>
<feature type="compositionally biased region" description="Basic residues" evidence="1">
    <location>
        <begin position="52"/>
        <end position="64"/>
    </location>
</feature>
<feature type="region of interest" description="Disordered" evidence="1">
    <location>
        <begin position="24"/>
        <end position="64"/>
    </location>
</feature>
<name>A0A8T1LPZ8_9STRA</name>
<accession>A0A8T1LPZ8</accession>